<dbReference type="EMBL" id="FTPP01000003">
    <property type="protein sequence ID" value="SIT94011.1"/>
    <property type="molecule type" value="Genomic_DNA"/>
</dbReference>
<dbReference type="PANTHER" id="PTHR30273:SF2">
    <property type="entry name" value="PROTEIN FECR"/>
    <property type="match status" value="1"/>
</dbReference>
<name>A0A1R3XQ17_9BACT</name>
<dbReference type="Gene3D" id="2.60.120.1440">
    <property type="match status" value="1"/>
</dbReference>
<evidence type="ECO:0000259" key="1">
    <source>
        <dbReference type="Pfam" id="PF04773"/>
    </source>
</evidence>
<proteinExistence type="predicted"/>
<dbReference type="Pfam" id="PF16344">
    <property type="entry name" value="FecR_C"/>
    <property type="match status" value="1"/>
</dbReference>
<feature type="domain" description="FecR protein" evidence="1">
    <location>
        <begin position="129"/>
        <end position="215"/>
    </location>
</feature>
<dbReference type="PANTHER" id="PTHR30273">
    <property type="entry name" value="PERIPLASMIC SIGNAL SENSOR AND SIGMA FACTOR ACTIVATOR FECR-RELATED"/>
    <property type="match status" value="1"/>
</dbReference>
<dbReference type="InterPro" id="IPR012373">
    <property type="entry name" value="Ferrdict_sens_TM"/>
</dbReference>
<dbReference type="Gene3D" id="3.55.50.30">
    <property type="match status" value="1"/>
</dbReference>
<evidence type="ECO:0000313" key="4">
    <source>
        <dbReference type="Proteomes" id="UP000187181"/>
    </source>
</evidence>
<accession>A0A1R3XQ17</accession>
<sequence>MDPRQIARFLQNNASASEASTVARYLEENPAALERHLPESEWEQTNSRLWLKEKASDRMLRHIQREVGMPGKSNWNLRITAAAASIVLGLFLVGQLYLDRANAGTSVVTTRGITKGVFAVKVNKSLRSVAFLLEDGSAVELLPGAEITYPQPFVQDDRRMLYLQGEAVFNVAKDSQRPFTVQAGGLATTALGTSFKVKAPGGNKPVLVQLYTGKVVVQAASEALQQKGKAVYLTPGQQLELSTENPEGRVRNIVAPKQSQQRVPPQPEMEEGSMTISGNVIEFSKRPLPAVLDALSRLYAQDIRYRKADLTRISFTGKISTNDSLEQVLQTIAVLNELKMKKEQDSYRIKK</sequence>
<organism evidence="3 4">
    <name type="scientific">Pontibacter indicus</name>
    <dbReference type="NCBI Taxonomy" id="1317125"/>
    <lineage>
        <taxon>Bacteria</taxon>
        <taxon>Pseudomonadati</taxon>
        <taxon>Bacteroidota</taxon>
        <taxon>Cytophagia</taxon>
        <taxon>Cytophagales</taxon>
        <taxon>Hymenobacteraceae</taxon>
        <taxon>Pontibacter</taxon>
    </lineage>
</organism>
<feature type="domain" description="Protein FecR C-terminal" evidence="2">
    <location>
        <begin position="281"/>
        <end position="346"/>
    </location>
</feature>
<dbReference type="GO" id="GO:0016989">
    <property type="term" value="F:sigma factor antagonist activity"/>
    <property type="evidence" value="ECO:0007669"/>
    <property type="project" value="TreeGrafter"/>
</dbReference>
<evidence type="ECO:0000313" key="3">
    <source>
        <dbReference type="EMBL" id="SIT94011.1"/>
    </source>
</evidence>
<dbReference type="STRING" id="1317125.SAMN05444128_3389"/>
<gene>
    <name evidence="3" type="ORF">SAMN05444128_3389</name>
</gene>
<dbReference type="RefSeq" id="WP_076671207.1">
    <property type="nucleotide sequence ID" value="NZ_FTPP01000003.1"/>
</dbReference>
<dbReference type="PIRSF" id="PIRSF018266">
    <property type="entry name" value="FecR"/>
    <property type="match status" value="1"/>
</dbReference>
<dbReference type="AlphaFoldDB" id="A0A1R3XQ17"/>
<reference evidence="4" key="1">
    <citation type="submission" date="2017-01" db="EMBL/GenBank/DDBJ databases">
        <authorList>
            <person name="Varghese N."/>
            <person name="Submissions S."/>
        </authorList>
    </citation>
    <scope>NUCLEOTIDE SEQUENCE [LARGE SCALE GENOMIC DNA]</scope>
    <source>
        <strain evidence="4">LP100</strain>
    </source>
</reference>
<dbReference type="InterPro" id="IPR032508">
    <property type="entry name" value="FecR_C"/>
</dbReference>
<protein>
    <submittedName>
        <fullName evidence="3">FecR family protein</fullName>
    </submittedName>
</protein>
<dbReference type="InterPro" id="IPR006860">
    <property type="entry name" value="FecR"/>
</dbReference>
<evidence type="ECO:0000259" key="2">
    <source>
        <dbReference type="Pfam" id="PF16344"/>
    </source>
</evidence>
<dbReference type="OrthoDB" id="1099916at2"/>
<keyword evidence="4" id="KW-1185">Reference proteome</keyword>
<dbReference type="Proteomes" id="UP000187181">
    <property type="component" value="Unassembled WGS sequence"/>
</dbReference>
<dbReference type="Pfam" id="PF04773">
    <property type="entry name" value="FecR"/>
    <property type="match status" value="1"/>
</dbReference>